<dbReference type="AlphaFoldDB" id="A0A438HLE9"/>
<dbReference type="Proteomes" id="UP000288805">
    <property type="component" value="Unassembled WGS sequence"/>
</dbReference>
<accession>A0A438HLE9</accession>
<evidence type="ECO:0000313" key="3">
    <source>
        <dbReference type="Proteomes" id="UP000288805"/>
    </source>
</evidence>
<gene>
    <name evidence="2" type="ORF">CK203_046590</name>
</gene>
<protein>
    <submittedName>
        <fullName evidence="2">Uncharacterized protein</fullName>
    </submittedName>
</protein>
<organism evidence="2 3">
    <name type="scientific">Vitis vinifera</name>
    <name type="common">Grape</name>
    <dbReference type="NCBI Taxonomy" id="29760"/>
    <lineage>
        <taxon>Eukaryota</taxon>
        <taxon>Viridiplantae</taxon>
        <taxon>Streptophyta</taxon>
        <taxon>Embryophyta</taxon>
        <taxon>Tracheophyta</taxon>
        <taxon>Spermatophyta</taxon>
        <taxon>Magnoliopsida</taxon>
        <taxon>eudicotyledons</taxon>
        <taxon>Gunneridae</taxon>
        <taxon>Pentapetalae</taxon>
        <taxon>rosids</taxon>
        <taxon>Vitales</taxon>
        <taxon>Vitaceae</taxon>
        <taxon>Viteae</taxon>
        <taxon>Vitis</taxon>
    </lineage>
</organism>
<sequence>MKDRSVLPTLIEVIDRDWVFTIFVAVVGIEEVRRGRVMGESTLEVFESHSGTGGGRQEERDRSTVGGSFRVGKLTERRRDEKGVWLKFFQIEMAGVAMASGDEAFSDENGRAFERKTQSLPKSSPLTVAKVGCNLKGLLSGKGKGVSIDPVVQTRGSAKKEVNEPLLLGKPLSDSEKLPKEEAFGVGAQWERGFNASPIIFFRSLRIRKRCSGEGASSSRGEEAVRKPFFEEEREGFLGFVGSDLCGSLVTFCLL</sequence>
<evidence type="ECO:0000313" key="2">
    <source>
        <dbReference type="EMBL" id="RVW85282.1"/>
    </source>
</evidence>
<proteinExistence type="predicted"/>
<comment type="caution">
    <text evidence="2">The sequence shown here is derived from an EMBL/GenBank/DDBJ whole genome shotgun (WGS) entry which is preliminary data.</text>
</comment>
<name>A0A438HLE9_VITVI</name>
<evidence type="ECO:0000256" key="1">
    <source>
        <dbReference type="SAM" id="MobiDB-lite"/>
    </source>
</evidence>
<feature type="region of interest" description="Disordered" evidence="1">
    <location>
        <begin position="45"/>
        <end position="68"/>
    </location>
</feature>
<dbReference type="EMBL" id="QGNW01000206">
    <property type="protein sequence ID" value="RVW85282.1"/>
    <property type="molecule type" value="Genomic_DNA"/>
</dbReference>
<reference evidence="2 3" key="1">
    <citation type="journal article" date="2018" name="PLoS Genet.">
        <title>Population sequencing reveals clonal diversity and ancestral inbreeding in the grapevine cultivar Chardonnay.</title>
        <authorList>
            <person name="Roach M.J."/>
            <person name="Johnson D.L."/>
            <person name="Bohlmann J."/>
            <person name="van Vuuren H.J."/>
            <person name="Jones S.J."/>
            <person name="Pretorius I.S."/>
            <person name="Schmidt S.A."/>
            <person name="Borneman A.R."/>
        </authorList>
    </citation>
    <scope>NUCLEOTIDE SEQUENCE [LARGE SCALE GENOMIC DNA]</scope>
    <source>
        <strain evidence="3">cv. Chardonnay</strain>
        <tissue evidence="2">Leaf</tissue>
    </source>
</reference>